<dbReference type="InterPro" id="IPR000504">
    <property type="entry name" value="RRM_dom"/>
</dbReference>
<dbReference type="GO" id="GO:0003723">
    <property type="term" value="F:RNA binding"/>
    <property type="evidence" value="ECO:0007669"/>
    <property type="project" value="UniProtKB-UniRule"/>
</dbReference>
<name>A0A091M7S3_CARIC</name>
<evidence type="ECO:0000256" key="9">
    <source>
        <dbReference type="ARBA" id="ARBA00022884"/>
    </source>
</evidence>
<evidence type="ECO:0000256" key="8">
    <source>
        <dbReference type="ARBA" id="ARBA00022843"/>
    </source>
</evidence>
<dbReference type="SUPFAM" id="SSF100939">
    <property type="entry name" value="SPOC domain-like"/>
    <property type="match status" value="1"/>
</dbReference>
<evidence type="ECO:0000256" key="2">
    <source>
        <dbReference type="ARBA" id="ARBA00004324"/>
    </source>
</evidence>
<evidence type="ECO:0000256" key="10">
    <source>
        <dbReference type="ARBA" id="ARBA00023242"/>
    </source>
</evidence>
<keyword evidence="9 11" id="KW-0694">RNA-binding</keyword>
<dbReference type="InterPro" id="IPR034472">
    <property type="entry name" value="RBM15_RRM2"/>
</dbReference>
<dbReference type="FunFam" id="3.30.70.330:FF:000195">
    <property type="entry name" value="RNA binding motif protein 15"/>
    <property type="match status" value="1"/>
</dbReference>
<organism evidence="15 16">
    <name type="scientific">Cariama cristata</name>
    <name type="common">Red-legged seriema</name>
    <dbReference type="NCBI Taxonomy" id="54380"/>
    <lineage>
        <taxon>Eukaryota</taxon>
        <taxon>Metazoa</taxon>
        <taxon>Chordata</taxon>
        <taxon>Craniata</taxon>
        <taxon>Vertebrata</taxon>
        <taxon>Euteleostomi</taxon>
        <taxon>Archelosauria</taxon>
        <taxon>Archosauria</taxon>
        <taxon>Dinosauria</taxon>
        <taxon>Saurischia</taxon>
        <taxon>Theropoda</taxon>
        <taxon>Coelurosauria</taxon>
        <taxon>Aves</taxon>
        <taxon>Neognathae</taxon>
        <taxon>Neoaves</taxon>
        <taxon>Telluraves</taxon>
        <taxon>Australaves</taxon>
        <taxon>Cariamiformes</taxon>
        <taxon>Cariamidae</taxon>
        <taxon>Cariama</taxon>
    </lineage>
</organism>
<evidence type="ECO:0000256" key="5">
    <source>
        <dbReference type="ARBA" id="ARBA00022499"/>
    </source>
</evidence>
<dbReference type="PROSITE" id="PS50102">
    <property type="entry name" value="RRM"/>
    <property type="match status" value="2"/>
</dbReference>
<dbReference type="SMART" id="SM00360">
    <property type="entry name" value="RRM"/>
    <property type="match status" value="2"/>
</dbReference>
<dbReference type="InterPro" id="IPR012921">
    <property type="entry name" value="SPOC_C"/>
</dbReference>
<dbReference type="CDD" id="cd12555">
    <property type="entry name" value="RRM2_RBM15"/>
    <property type="match status" value="1"/>
</dbReference>
<feature type="compositionally biased region" description="Low complexity" evidence="12">
    <location>
        <begin position="366"/>
        <end position="378"/>
    </location>
</feature>
<feature type="domain" description="RRM" evidence="13">
    <location>
        <begin position="89"/>
        <end position="163"/>
    </location>
</feature>
<feature type="non-terminal residue" evidence="15">
    <location>
        <position position="552"/>
    </location>
</feature>
<dbReference type="FunFam" id="3.30.70.330:FF:000112">
    <property type="entry name" value="RNA-binding motif protein 15"/>
    <property type="match status" value="1"/>
</dbReference>
<dbReference type="AlphaFoldDB" id="A0A091M7S3"/>
<evidence type="ECO:0000256" key="1">
    <source>
        <dbReference type="ARBA" id="ARBA00004259"/>
    </source>
</evidence>
<keyword evidence="16" id="KW-1185">Reference proteome</keyword>
<feature type="compositionally biased region" description="Basic and acidic residues" evidence="12">
    <location>
        <begin position="303"/>
        <end position="330"/>
    </location>
</feature>
<dbReference type="EMBL" id="KK524161">
    <property type="protein sequence ID" value="KFP67511.1"/>
    <property type="molecule type" value="Genomic_DNA"/>
</dbReference>
<evidence type="ECO:0000256" key="7">
    <source>
        <dbReference type="ARBA" id="ARBA00022737"/>
    </source>
</evidence>
<proteinExistence type="inferred from homology"/>
<evidence type="ECO:0000256" key="12">
    <source>
        <dbReference type="SAM" id="MobiDB-lite"/>
    </source>
</evidence>
<dbReference type="InterPro" id="IPR016194">
    <property type="entry name" value="SPOC-like_C_dom_sf"/>
</dbReference>
<comment type="similarity">
    <text evidence="4">Belongs to the RRM Spen family.</text>
</comment>
<feature type="domain" description="SPOC" evidence="14">
    <location>
        <begin position="376"/>
        <end position="552"/>
    </location>
</feature>
<evidence type="ECO:0000256" key="11">
    <source>
        <dbReference type="PROSITE-ProRule" id="PRU00176"/>
    </source>
</evidence>
<evidence type="ECO:0000259" key="14">
    <source>
        <dbReference type="PROSITE" id="PS50917"/>
    </source>
</evidence>
<feature type="compositionally biased region" description="Basic and acidic residues" evidence="12">
    <location>
        <begin position="240"/>
        <end position="258"/>
    </location>
</feature>
<dbReference type="CDD" id="cd12557">
    <property type="entry name" value="RRM3_RBM15"/>
    <property type="match status" value="1"/>
</dbReference>
<feature type="non-terminal residue" evidence="15">
    <location>
        <position position="1"/>
    </location>
</feature>
<evidence type="ECO:0000256" key="4">
    <source>
        <dbReference type="ARBA" id="ARBA00005387"/>
    </source>
</evidence>
<keyword evidence="5" id="KW-1017">Isopeptide bond</keyword>
<dbReference type="GO" id="GO:0005635">
    <property type="term" value="C:nuclear envelope"/>
    <property type="evidence" value="ECO:0007669"/>
    <property type="project" value="UniProtKB-SubCell"/>
</dbReference>
<dbReference type="InterPro" id="IPR034473">
    <property type="entry name" value="RBM15_RRM3"/>
</dbReference>
<dbReference type="PROSITE" id="PS50917">
    <property type="entry name" value="SPOC"/>
    <property type="match status" value="1"/>
</dbReference>
<sequence length="552" mass="60785">EDDQRANRTLFLGNLDITVSESDLRRAFDRFGVITEVDIKRPGRGQTSTYGFLKFENLDMAHRAKLAMSGKVLLRNPIKIGYGKATPTTRLWVGGLGPWVPLAALAREFDRFGTIRTIDYRKGDSWAYIQYESLDAAQAACTHMRGFPLGGPDRRLRVDFADTEHRYQQPYLQPLPLPPPAHYELVAEAAAFGAHRGAPPDPLRGARDRTPPLLYRDRDRALWERELGSSSRDQPRKRRLAEDGGRHLDRSPDSERSSSSRKRHCLATTSPPDRSPELLGGRERYSSDPERSSSRLLLLERPSPVRESRRGSLERGQNEKRDRKNSAERERKHRASAAGAPCKSPAKKDERSAEGGGGGSRLKPPAQKQQQDGASQAGGAPKLCLAWQGMLLLKNSNFPSNMHLLQGDLGVASSLLVEGATGGKVAQLKITQRLRLDQPKLDEVNRRIKVAGPNGYAILLAVPGASDNRSAAGASEAATTSTQRPLRNLVSYLKQKQAAGVISLPVGGNKDKENSGVLHAFPPCDFSQQFLDSTAKALAKSEDDYLVMIIVR</sequence>
<dbReference type="InterPro" id="IPR012677">
    <property type="entry name" value="Nucleotide-bd_a/b_plait_sf"/>
</dbReference>
<dbReference type="Pfam" id="PF07744">
    <property type="entry name" value="SPOC"/>
    <property type="match status" value="1"/>
</dbReference>
<evidence type="ECO:0000313" key="16">
    <source>
        <dbReference type="Proteomes" id="UP000054116"/>
    </source>
</evidence>
<comment type="subcellular location">
    <subcellularLocation>
        <location evidence="1">Nucleus envelope</location>
    </subcellularLocation>
    <subcellularLocation>
        <location evidence="2">Nucleus speckle</location>
    </subcellularLocation>
    <subcellularLocation>
        <location evidence="3">Nucleus</location>
        <location evidence="3">Nucleoplasm</location>
    </subcellularLocation>
</comment>
<dbReference type="FunFam" id="2.40.290.10:FF:000003">
    <property type="entry name" value="RNA-binding motif protein 15"/>
    <property type="match status" value="1"/>
</dbReference>
<evidence type="ECO:0000256" key="3">
    <source>
        <dbReference type="ARBA" id="ARBA00004642"/>
    </source>
</evidence>
<keyword evidence="7" id="KW-0677">Repeat</keyword>
<protein>
    <submittedName>
        <fullName evidence="15">Putative RNA-binding protein 15</fullName>
    </submittedName>
</protein>
<accession>A0A091M7S3</accession>
<dbReference type="InterPro" id="IPR010912">
    <property type="entry name" value="SPOC_met"/>
</dbReference>
<dbReference type="PANTHER" id="PTHR23189">
    <property type="entry name" value="RNA RECOGNITION MOTIF-CONTAINING"/>
    <property type="match status" value="1"/>
</dbReference>
<dbReference type="Gene3D" id="2.40.290.10">
    <property type="match status" value="1"/>
</dbReference>
<keyword evidence="6" id="KW-0597">Phosphoprotein</keyword>
<dbReference type="Gene3D" id="3.30.70.330">
    <property type="match status" value="2"/>
</dbReference>
<dbReference type="GO" id="GO:0016607">
    <property type="term" value="C:nuclear speck"/>
    <property type="evidence" value="ECO:0007669"/>
    <property type="project" value="UniProtKB-SubCell"/>
</dbReference>
<dbReference type="InterPro" id="IPR035979">
    <property type="entry name" value="RBD_domain_sf"/>
</dbReference>
<dbReference type="Proteomes" id="UP000054116">
    <property type="component" value="Unassembled WGS sequence"/>
</dbReference>
<keyword evidence="10" id="KW-0539">Nucleus</keyword>
<feature type="region of interest" description="Disordered" evidence="12">
    <location>
        <begin position="226"/>
        <end position="378"/>
    </location>
</feature>
<evidence type="ECO:0000256" key="6">
    <source>
        <dbReference type="ARBA" id="ARBA00022553"/>
    </source>
</evidence>
<keyword evidence="8" id="KW-0832">Ubl conjugation</keyword>
<gene>
    <name evidence="15" type="ORF">N322_02448</name>
</gene>
<evidence type="ECO:0000259" key="13">
    <source>
        <dbReference type="PROSITE" id="PS50102"/>
    </source>
</evidence>
<reference evidence="15 16" key="1">
    <citation type="submission" date="2014-04" db="EMBL/GenBank/DDBJ databases">
        <title>Genome evolution of avian class.</title>
        <authorList>
            <person name="Zhang G."/>
            <person name="Li C."/>
        </authorList>
    </citation>
    <scope>NUCLEOTIDE SEQUENCE [LARGE SCALE GENOMIC DNA]</scope>
    <source>
        <strain evidence="15">BGI_N322</strain>
    </source>
</reference>
<feature type="compositionally biased region" description="Basic and acidic residues" evidence="12">
    <location>
        <begin position="274"/>
        <end position="293"/>
    </location>
</feature>
<evidence type="ECO:0000313" key="15">
    <source>
        <dbReference type="EMBL" id="KFP67511.1"/>
    </source>
</evidence>
<dbReference type="Pfam" id="PF00076">
    <property type="entry name" value="RRM_1"/>
    <property type="match status" value="2"/>
</dbReference>
<dbReference type="SUPFAM" id="SSF54928">
    <property type="entry name" value="RNA-binding domain, RBD"/>
    <property type="match status" value="1"/>
</dbReference>
<feature type="domain" description="RRM" evidence="13">
    <location>
        <begin position="8"/>
        <end position="85"/>
    </location>
</feature>
<dbReference type="CDD" id="cd21549">
    <property type="entry name" value="SPOC_RBM15"/>
    <property type="match status" value="1"/>
</dbReference>